<gene>
    <name evidence="6" type="ORF">GCM10023094_35290</name>
</gene>
<dbReference type="EMBL" id="BAABFB010000053">
    <property type="protein sequence ID" value="GAA4483536.1"/>
    <property type="molecule type" value="Genomic_DNA"/>
</dbReference>
<dbReference type="InterPro" id="IPR050315">
    <property type="entry name" value="FAD-oxidoreductase_2"/>
</dbReference>
<organism evidence="6 7">
    <name type="scientific">Rhodococcus olei</name>
    <dbReference type="NCBI Taxonomy" id="2161675"/>
    <lineage>
        <taxon>Bacteria</taxon>
        <taxon>Bacillati</taxon>
        <taxon>Actinomycetota</taxon>
        <taxon>Actinomycetes</taxon>
        <taxon>Mycobacteriales</taxon>
        <taxon>Nocardiaceae</taxon>
        <taxon>Rhodococcus</taxon>
    </lineage>
</organism>
<reference evidence="7" key="1">
    <citation type="journal article" date="2019" name="Int. J. Syst. Evol. Microbiol.">
        <title>The Global Catalogue of Microorganisms (GCM) 10K type strain sequencing project: providing services to taxonomists for standard genome sequencing and annotation.</title>
        <authorList>
            <consortium name="The Broad Institute Genomics Platform"/>
            <consortium name="The Broad Institute Genome Sequencing Center for Infectious Disease"/>
            <person name="Wu L."/>
            <person name="Ma J."/>
        </authorList>
    </citation>
    <scope>NUCLEOTIDE SEQUENCE [LARGE SCALE GENOMIC DNA]</scope>
    <source>
        <strain evidence="7">JCM 32206</strain>
    </source>
</reference>
<name>A0ABP8PBH8_9NOCA</name>
<feature type="domain" description="FAD-dependent oxidoreductase 2 FAD-binding" evidence="5">
    <location>
        <begin position="11"/>
        <end position="457"/>
    </location>
</feature>
<dbReference type="SUPFAM" id="SSF51905">
    <property type="entry name" value="FAD/NAD(P)-binding domain"/>
    <property type="match status" value="1"/>
</dbReference>
<keyword evidence="3" id="KW-0274">FAD</keyword>
<evidence type="ECO:0000256" key="1">
    <source>
        <dbReference type="ARBA" id="ARBA00001974"/>
    </source>
</evidence>
<keyword evidence="4" id="KW-0560">Oxidoreductase</keyword>
<dbReference type="PANTHER" id="PTHR43400">
    <property type="entry name" value="FUMARATE REDUCTASE"/>
    <property type="match status" value="1"/>
</dbReference>
<evidence type="ECO:0000259" key="5">
    <source>
        <dbReference type="Pfam" id="PF00890"/>
    </source>
</evidence>
<dbReference type="Proteomes" id="UP001501183">
    <property type="component" value="Unassembled WGS sequence"/>
</dbReference>
<dbReference type="Gene3D" id="3.50.50.60">
    <property type="entry name" value="FAD/NAD(P)-binding domain"/>
    <property type="match status" value="1"/>
</dbReference>
<dbReference type="Pfam" id="PF00890">
    <property type="entry name" value="FAD_binding_2"/>
    <property type="match status" value="1"/>
</dbReference>
<sequence length="479" mass="51564">MAENEFDELYDVVVAGVGAAGCAAAISAHDAGARVLVIEKCDRATAGGNTRVSGGGWFVNRDPRSAAVFLRALCGDYPVADDVVTAWAQETARNSEWLRSLGADVATSDQYHLEPEYLGVDGSECYAGMDTVGGRMGEFLLFDFLVGVLAERGIEVRFSTPARELVTDAHGAVVGVIVESSGEPRRIGSRGGIVLATGGFEANPQMVRDYLRLVDPPLWGSPSGTGDGHRMAQKVGADLWHMDNMMTITGARADDGSGFYLALWAAHHYLFVSADGRRFADETAENRHGHVGRGGRYELFPTHDFHVVFDERMRTAGPLSPGRDVLPVGWKLLMEDHRWSEDNSAEIEKGWIVQADSIAELARKVGMDEQTLERSVALYNDACVQGRDDHFGRDPGTLAPVSQAPFYALVAAPLLGWSNGGPRRDGRTQVLDPFGSVIDGLFAAGAVSSTYSWAKDGGFHIADCLAFGRVAGREAAARR</sequence>
<evidence type="ECO:0000313" key="6">
    <source>
        <dbReference type="EMBL" id="GAA4483536.1"/>
    </source>
</evidence>
<evidence type="ECO:0000256" key="4">
    <source>
        <dbReference type="ARBA" id="ARBA00023002"/>
    </source>
</evidence>
<keyword evidence="2" id="KW-0285">Flavoprotein</keyword>
<dbReference type="InterPro" id="IPR036188">
    <property type="entry name" value="FAD/NAD-bd_sf"/>
</dbReference>
<dbReference type="PANTHER" id="PTHR43400:SF10">
    <property type="entry name" value="3-OXOSTEROID 1-DEHYDROGENASE"/>
    <property type="match status" value="1"/>
</dbReference>
<dbReference type="Gene3D" id="3.90.700.10">
    <property type="entry name" value="Succinate dehydrogenase/fumarate reductase flavoprotein, catalytic domain"/>
    <property type="match status" value="1"/>
</dbReference>
<evidence type="ECO:0000256" key="2">
    <source>
        <dbReference type="ARBA" id="ARBA00022630"/>
    </source>
</evidence>
<dbReference type="InterPro" id="IPR027477">
    <property type="entry name" value="Succ_DH/fumarate_Rdtase_cat_sf"/>
</dbReference>
<evidence type="ECO:0000313" key="7">
    <source>
        <dbReference type="Proteomes" id="UP001501183"/>
    </source>
</evidence>
<keyword evidence="7" id="KW-1185">Reference proteome</keyword>
<dbReference type="InterPro" id="IPR003953">
    <property type="entry name" value="FAD-dep_OxRdtase_2_FAD-bd"/>
</dbReference>
<comment type="cofactor">
    <cofactor evidence="1">
        <name>FAD</name>
        <dbReference type="ChEBI" id="CHEBI:57692"/>
    </cofactor>
</comment>
<dbReference type="RefSeq" id="WP_345347798.1">
    <property type="nucleotide sequence ID" value="NZ_BAABFB010000053.1"/>
</dbReference>
<comment type="caution">
    <text evidence="6">The sequence shown here is derived from an EMBL/GenBank/DDBJ whole genome shotgun (WGS) entry which is preliminary data.</text>
</comment>
<evidence type="ECO:0000256" key="3">
    <source>
        <dbReference type="ARBA" id="ARBA00022827"/>
    </source>
</evidence>
<protein>
    <recommendedName>
        <fullName evidence="5">FAD-dependent oxidoreductase 2 FAD-binding domain-containing protein</fullName>
    </recommendedName>
</protein>
<proteinExistence type="predicted"/>
<accession>A0ABP8PBH8</accession>
<dbReference type="SUPFAM" id="SSF56425">
    <property type="entry name" value="Succinate dehydrogenase/fumarate reductase flavoprotein, catalytic domain"/>
    <property type="match status" value="1"/>
</dbReference>